<keyword evidence="2" id="KW-1185">Reference proteome</keyword>
<dbReference type="SUPFAM" id="SSF47090">
    <property type="entry name" value="PGBD-like"/>
    <property type="match status" value="1"/>
</dbReference>
<proteinExistence type="predicted"/>
<dbReference type="InterPro" id="IPR036365">
    <property type="entry name" value="PGBD-like_sf"/>
</dbReference>
<dbReference type="InterPro" id="IPR036366">
    <property type="entry name" value="PGBDSf"/>
</dbReference>
<dbReference type="Proteomes" id="UP001601627">
    <property type="component" value="Unassembled WGS sequence"/>
</dbReference>
<accession>A0ABW6PZT5</accession>
<comment type="caution">
    <text evidence="1">The sequence shown here is derived from an EMBL/GenBank/DDBJ whole genome shotgun (WGS) entry which is preliminary data.</text>
</comment>
<name>A0ABW6PZT5_9ACTN</name>
<gene>
    <name evidence="1" type="ORF">ACFVZC_03395</name>
</gene>
<evidence type="ECO:0000313" key="1">
    <source>
        <dbReference type="EMBL" id="MFF1272454.1"/>
    </source>
</evidence>
<dbReference type="EMBL" id="JBHVZQ010000002">
    <property type="protein sequence ID" value="MFF1272454.1"/>
    <property type="molecule type" value="Genomic_DNA"/>
</dbReference>
<dbReference type="RefSeq" id="WP_388232886.1">
    <property type="nucleotide sequence ID" value="NZ_JBHVZQ010000002.1"/>
</dbReference>
<evidence type="ECO:0000313" key="2">
    <source>
        <dbReference type="Proteomes" id="UP001601627"/>
    </source>
</evidence>
<sequence>MNRPRPAPNGLSHHGGLRALYCRLGSEGAHEKGGVEGQIGYFRRNHFVPVPEVSSLAELNEMVEQWDRQDDARRIGARSKTVAECFALEQPLLMPLREEPFETGRLFTPNGRLSWSGIDGIFGSGTRNANILCQRDWGLGDDGVVGKDTFGAADRWLRDISGNGVVDTYDPCSRGGPTGGGAARAAQ</sequence>
<dbReference type="Gene3D" id="1.10.101.10">
    <property type="entry name" value="PGBD-like superfamily/PGBD"/>
    <property type="match status" value="1"/>
</dbReference>
<protein>
    <submittedName>
        <fullName evidence="1">Uncharacterized protein</fullName>
    </submittedName>
</protein>
<reference evidence="1 2" key="1">
    <citation type="submission" date="2024-09" db="EMBL/GenBank/DDBJ databases">
        <title>The Natural Products Discovery Center: Release of the First 8490 Sequenced Strains for Exploring Actinobacteria Biosynthetic Diversity.</title>
        <authorList>
            <person name="Kalkreuter E."/>
            <person name="Kautsar S.A."/>
            <person name="Yang D."/>
            <person name="Bader C.D."/>
            <person name="Teijaro C.N."/>
            <person name="Fluegel L."/>
            <person name="Davis C.M."/>
            <person name="Simpson J.R."/>
            <person name="Lauterbach L."/>
            <person name="Steele A.D."/>
            <person name="Gui C."/>
            <person name="Meng S."/>
            <person name="Li G."/>
            <person name="Viehrig K."/>
            <person name="Ye F."/>
            <person name="Su P."/>
            <person name="Kiefer A.F."/>
            <person name="Nichols A."/>
            <person name="Cepeda A.J."/>
            <person name="Yan W."/>
            <person name="Fan B."/>
            <person name="Jiang Y."/>
            <person name="Adhikari A."/>
            <person name="Zheng C.-J."/>
            <person name="Schuster L."/>
            <person name="Cowan T.M."/>
            <person name="Smanski M.J."/>
            <person name="Chevrette M.G."/>
            <person name="De Carvalho L.P.S."/>
            <person name="Shen B."/>
        </authorList>
    </citation>
    <scope>NUCLEOTIDE SEQUENCE [LARGE SCALE GENOMIC DNA]</scope>
    <source>
        <strain evidence="1 2">NPDC058328</strain>
    </source>
</reference>
<organism evidence="1 2">
    <name type="scientific">Streptomyces marokkonensis</name>
    <dbReference type="NCBI Taxonomy" id="324855"/>
    <lineage>
        <taxon>Bacteria</taxon>
        <taxon>Bacillati</taxon>
        <taxon>Actinomycetota</taxon>
        <taxon>Actinomycetes</taxon>
        <taxon>Kitasatosporales</taxon>
        <taxon>Streptomycetaceae</taxon>
        <taxon>Streptomyces</taxon>
    </lineage>
</organism>